<comment type="caution">
    <text evidence="1">The sequence shown here is derived from an EMBL/GenBank/DDBJ whole genome shotgun (WGS) entry which is preliminary data.</text>
</comment>
<evidence type="ECO:0000313" key="2">
    <source>
        <dbReference type="Proteomes" id="UP001153148"/>
    </source>
</evidence>
<name>A0ABN7P5K4_TIMPD</name>
<organism evidence="1 2">
    <name type="scientific">Timema podura</name>
    <name type="common">Walking stick</name>
    <dbReference type="NCBI Taxonomy" id="61482"/>
    <lineage>
        <taxon>Eukaryota</taxon>
        <taxon>Metazoa</taxon>
        <taxon>Ecdysozoa</taxon>
        <taxon>Arthropoda</taxon>
        <taxon>Hexapoda</taxon>
        <taxon>Insecta</taxon>
        <taxon>Pterygota</taxon>
        <taxon>Neoptera</taxon>
        <taxon>Polyneoptera</taxon>
        <taxon>Phasmatodea</taxon>
        <taxon>Timematodea</taxon>
        <taxon>Timematoidea</taxon>
        <taxon>Timematidae</taxon>
        <taxon>Timema</taxon>
    </lineage>
</organism>
<reference evidence="1" key="1">
    <citation type="submission" date="2021-03" db="EMBL/GenBank/DDBJ databases">
        <authorList>
            <person name="Tran Van P."/>
        </authorList>
    </citation>
    <scope>NUCLEOTIDE SEQUENCE</scope>
</reference>
<sequence>MIGLTAAILVVKDSSCQKERNHFNPEVECLDLPAADGEIGVPIPVMSTEGFLTVRPLTIQGHFEDFKLPPDYNKRDLPAEHKGHFTSPLEVSLKVLIAGITHVDEFENVSSVGSCLSQVSCRVVSCRVVSVELNPAPDVSAGFAGPLITKL</sequence>
<gene>
    <name evidence="1" type="ORF">TPAB3V08_LOCUS10079</name>
</gene>
<keyword evidence="2" id="KW-1185">Reference proteome</keyword>
<dbReference type="EMBL" id="CAJPIN010024520">
    <property type="protein sequence ID" value="CAG2063131.1"/>
    <property type="molecule type" value="Genomic_DNA"/>
</dbReference>
<dbReference type="Proteomes" id="UP001153148">
    <property type="component" value="Unassembled WGS sequence"/>
</dbReference>
<evidence type="ECO:0000313" key="1">
    <source>
        <dbReference type="EMBL" id="CAG2063131.1"/>
    </source>
</evidence>
<accession>A0ABN7P5K4</accession>
<protein>
    <submittedName>
        <fullName evidence="1">Uncharacterized protein</fullName>
    </submittedName>
</protein>
<proteinExistence type="predicted"/>